<dbReference type="InterPro" id="IPR001452">
    <property type="entry name" value="SH3_domain"/>
</dbReference>
<proteinExistence type="predicted"/>
<gene>
    <name evidence="6" type="ORF">K491DRAFT_607804</name>
</gene>
<evidence type="ECO:0000256" key="4">
    <source>
        <dbReference type="SAM" id="Phobius"/>
    </source>
</evidence>
<evidence type="ECO:0000256" key="2">
    <source>
        <dbReference type="PROSITE-ProRule" id="PRU00192"/>
    </source>
</evidence>
<feature type="compositionally biased region" description="Pro residues" evidence="3">
    <location>
        <begin position="410"/>
        <end position="420"/>
    </location>
</feature>
<feature type="compositionally biased region" description="Low complexity" evidence="3">
    <location>
        <begin position="38"/>
        <end position="81"/>
    </location>
</feature>
<feature type="transmembrane region" description="Helical" evidence="4">
    <location>
        <begin position="88"/>
        <end position="110"/>
    </location>
</feature>
<evidence type="ECO:0000256" key="1">
    <source>
        <dbReference type="ARBA" id="ARBA00022443"/>
    </source>
</evidence>
<organism evidence="6 7">
    <name type="scientific">Lophiostoma macrostomum CBS 122681</name>
    <dbReference type="NCBI Taxonomy" id="1314788"/>
    <lineage>
        <taxon>Eukaryota</taxon>
        <taxon>Fungi</taxon>
        <taxon>Dikarya</taxon>
        <taxon>Ascomycota</taxon>
        <taxon>Pezizomycotina</taxon>
        <taxon>Dothideomycetes</taxon>
        <taxon>Pleosporomycetidae</taxon>
        <taxon>Pleosporales</taxon>
        <taxon>Lophiostomataceae</taxon>
        <taxon>Lophiostoma</taxon>
    </lineage>
</organism>
<dbReference type="PROSITE" id="PS50002">
    <property type="entry name" value="SH3"/>
    <property type="match status" value="1"/>
</dbReference>
<feature type="region of interest" description="Disordered" evidence="3">
    <location>
        <begin position="1"/>
        <end position="82"/>
    </location>
</feature>
<evidence type="ECO:0000259" key="5">
    <source>
        <dbReference type="PROSITE" id="PS50002"/>
    </source>
</evidence>
<dbReference type="AlphaFoldDB" id="A0A6A6STP2"/>
<keyword evidence="7" id="KW-1185">Reference proteome</keyword>
<protein>
    <recommendedName>
        <fullName evidence="5">SH3 domain-containing protein</fullName>
    </recommendedName>
</protein>
<dbReference type="EMBL" id="MU004438">
    <property type="protein sequence ID" value="KAF2650980.1"/>
    <property type="molecule type" value="Genomic_DNA"/>
</dbReference>
<feature type="region of interest" description="Disordered" evidence="3">
    <location>
        <begin position="399"/>
        <end position="567"/>
    </location>
</feature>
<dbReference type="InterPro" id="IPR036028">
    <property type="entry name" value="SH3-like_dom_sf"/>
</dbReference>
<feature type="domain" description="SH3" evidence="5">
    <location>
        <begin position="345"/>
        <end position="406"/>
    </location>
</feature>
<keyword evidence="4" id="KW-1133">Transmembrane helix</keyword>
<feature type="compositionally biased region" description="Pro residues" evidence="3">
    <location>
        <begin position="319"/>
        <end position="333"/>
    </location>
</feature>
<dbReference type="Proteomes" id="UP000799324">
    <property type="component" value="Unassembled WGS sequence"/>
</dbReference>
<feature type="compositionally biased region" description="Polar residues" evidence="3">
    <location>
        <begin position="143"/>
        <end position="157"/>
    </location>
</feature>
<feature type="compositionally biased region" description="Polar residues" evidence="3">
    <location>
        <begin position="249"/>
        <end position="261"/>
    </location>
</feature>
<keyword evidence="4" id="KW-0812">Transmembrane</keyword>
<keyword evidence="1 2" id="KW-0728">SH3 domain</keyword>
<dbReference type="Gene3D" id="2.30.30.40">
    <property type="entry name" value="SH3 Domains"/>
    <property type="match status" value="1"/>
</dbReference>
<feature type="region of interest" description="Disordered" evidence="3">
    <location>
        <begin position="119"/>
        <end position="157"/>
    </location>
</feature>
<evidence type="ECO:0000313" key="7">
    <source>
        <dbReference type="Proteomes" id="UP000799324"/>
    </source>
</evidence>
<feature type="region of interest" description="Disordered" evidence="3">
    <location>
        <begin position="185"/>
        <end position="261"/>
    </location>
</feature>
<accession>A0A6A6STP2</accession>
<dbReference type="OrthoDB" id="5340910at2759"/>
<feature type="compositionally biased region" description="Polar residues" evidence="3">
    <location>
        <begin position="221"/>
        <end position="233"/>
    </location>
</feature>
<keyword evidence="4" id="KW-0472">Membrane</keyword>
<sequence length="567" mass="58130">MSFKTLSDESSSSRKHATSSSVDFNAEITRTTSAPKHTATTLMLASSSPSATTADSSTALLSSSTPTSTATAAASGSSGSSGMSGGTAAGIVFGVLIAVGAVLTAILFVYRRKKKQMAAQNSDNEKPNGFDAPLPAIPPPHDSASSIRTQRTMSTAPRLSLRPVTQFSPTFAENRKSGGNLLSVAAAAAPAQQSRDRAPSPEQPRSPWERPGAGHAAGAQNPFQDPVSRSVSPLQDPFGNQAAIDAETPRTSATLTANGTPRSKAHLDDFANPAPAIQAAEAAPLVIPAAPIARKEVPAPRSVNSDVVPPSPAWTDDVPPSPGPAPSGPPPMAVPGGSVNGPAPGPNNVHRIQLDFVPSMQDELELKAGLLVRMLHEYDDGWALCVRLDRSQQGVVPRTCLSKHPVKPRTGPPRQGPPGPRMRGPPVGSPMGPGGIPHPRPLTPSSGRQSPAPGPHPGPRSMSPGPRAMSPSMGPAMRSGPQGRGRSHSNAPYAGPPRSMSPGPYGGGPQNMPPPPKMGRPRSNSASEVRARRASPPGPSPMNPNANGNTSGSGGMPPRKPVPGLAL</sequence>
<name>A0A6A6STP2_9PLEO</name>
<feature type="region of interest" description="Disordered" evidence="3">
    <location>
        <begin position="298"/>
        <end position="347"/>
    </location>
</feature>
<feature type="compositionally biased region" description="Low complexity" evidence="3">
    <location>
        <begin position="421"/>
        <end position="430"/>
    </location>
</feature>
<evidence type="ECO:0000256" key="3">
    <source>
        <dbReference type="SAM" id="MobiDB-lite"/>
    </source>
</evidence>
<reference evidence="6" key="1">
    <citation type="journal article" date="2020" name="Stud. Mycol.">
        <title>101 Dothideomycetes genomes: a test case for predicting lifestyles and emergence of pathogens.</title>
        <authorList>
            <person name="Haridas S."/>
            <person name="Albert R."/>
            <person name="Binder M."/>
            <person name="Bloem J."/>
            <person name="Labutti K."/>
            <person name="Salamov A."/>
            <person name="Andreopoulos B."/>
            <person name="Baker S."/>
            <person name="Barry K."/>
            <person name="Bills G."/>
            <person name="Bluhm B."/>
            <person name="Cannon C."/>
            <person name="Castanera R."/>
            <person name="Culley D."/>
            <person name="Daum C."/>
            <person name="Ezra D."/>
            <person name="Gonzalez J."/>
            <person name="Henrissat B."/>
            <person name="Kuo A."/>
            <person name="Liang C."/>
            <person name="Lipzen A."/>
            <person name="Lutzoni F."/>
            <person name="Magnuson J."/>
            <person name="Mondo S."/>
            <person name="Nolan M."/>
            <person name="Ohm R."/>
            <person name="Pangilinan J."/>
            <person name="Park H.-J."/>
            <person name="Ramirez L."/>
            <person name="Alfaro M."/>
            <person name="Sun H."/>
            <person name="Tritt A."/>
            <person name="Yoshinaga Y."/>
            <person name="Zwiers L.-H."/>
            <person name="Turgeon B."/>
            <person name="Goodwin S."/>
            <person name="Spatafora J."/>
            <person name="Crous P."/>
            <person name="Grigoriev I."/>
        </authorList>
    </citation>
    <scope>NUCLEOTIDE SEQUENCE</scope>
    <source>
        <strain evidence="6">CBS 122681</strain>
    </source>
</reference>
<dbReference type="SUPFAM" id="SSF50044">
    <property type="entry name" value="SH3-domain"/>
    <property type="match status" value="1"/>
</dbReference>
<evidence type="ECO:0000313" key="6">
    <source>
        <dbReference type="EMBL" id="KAF2650980.1"/>
    </source>
</evidence>